<proteinExistence type="predicted"/>
<evidence type="ECO:0000313" key="2">
    <source>
        <dbReference type="Proteomes" id="UP000198882"/>
    </source>
</evidence>
<dbReference type="STRING" id="1095776.SAMN04515672_1987"/>
<accession>A0A1G8Y1F9</accession>
<sequence>MYKSFAPSGWEADPKPPGFALLTVDVRWRALSTEPSVARCEPREHLEN</sequence>
<dbReference type="AlphaFoldDB" id="A0A1G8Y1F9"/>
<name>A0A1G8Y1F9_9EURY</name>
<reference evidence="2" key="1">
    <citation type="submission" date="2016-10" db="EMBL/GenBank/DDBJ databases">
        <authorList>
            <person name="Varghese N."/>
            <person name="Submissions S."/>
        </authorList>
    </citation>
    <scope>NUCLEOTIDE SEQUENCE [LARGE SCALE GENOMIC DNA]</scope>
    <source>
        <strain evidence="2">B4,CECT 8067,JCM 17497</strain>
    </source>
</reference>
<organism evidence="1 2">
    <name type="scientific">Natronorubrum texcoconense</name>
    <dbReference type="NCBI Taxonomy" id="1095776"/>
    <lineage>
        <taxon>Archaea</taxon>
        <taxon>Methanobacteriati</taxon>
        <taxon>Methanobacteriota</taxon>
        <taxon>Stenosarchaea group</taxon>
        <taxon>Halobacteria</taxon>
        <taxon>Halobacteriales</taxon>
        <taxon>Natrialbaceae</taxon>
        <taxon>Natronorubrum</taxon>
    </lineage>
</organism>
<dbReference type="EMBL" id="FNFE01000002">
    <property type="protein sequence ID" value="SDJ96626.1"/>
    <property type="molecule type" value="Genomic_DNA"/>
</dbReference>
<keyword evidence="2" id="KW-1185">Reference proteome</keyword>
<dbReference type="Proteomes" id="UP000198882">
    <property type="component" value="Unassembled WGS sequence"/>
</dbReference>
<protein>
    <submittedName>
        <fullName evidence="1">Uncharacterized protein</fullName>
    </submittedName>
</protein>
<gene>
    <name evidence="1" type="ORF">SAMN04515672_1987</name>
</gene>
<evidence type="ECO:0000313" key="1">
    <source>
        <dbReference type="EMBL" id="SDJ96626.1"/>
    </source>
</evidence>